<sequence length="137" mass="14647">MPFPPFRFRWPTLPLYVLHTAASSSTASLGPASLPPWLSAGVFVDHEICAHPTSRFNPYLRLSLLCLGSPTCVSSRLSLSIAPPAAGLVAGANSPLVLGLRCGYAFAATAIIVFSPPARHYSRSPCSLMLYWFPGCL</sequence>
<evidence type="ECO:0000313" key="2">
    <source>
        <dbReference type="Proteomes" id="UP001215280"/>
    </source>
</evidence>
<comment type="caution">
    <text evidence="1">The sequence shown here is derived from an EMBL/GenBank/DDBJ whole genome shotgun (WGS) entry which is preliminary data.</text>
</comment>
<gene>
    <name evidence="1" type="ORF">DFH07DRAFT_972302</name>
</gene>
<dbReference type="EMBL" id="JARJLG010000269">
    <property type="protein sequence ID" value="KAJ7721350.1"/>
    <property type="molecule type" value="Genomic_DNA"/>
</dbReference>
<reference evidence="1" key="1">
    <citation type="submission" date="2023-03" db="EMBL/GenBank/DDBJ databases">
        <title>Massive genome expansion in bonnet fungi (Mycena s.s.) driven by repeated elements and novel gene families across ecological guilds.</title>
        <authorList>
            <consortium name="Lawrence Berkeley National Laboratory"/>
            <person name="Harder C.B."/>
            <person name="Miyauchi S."/>
            <person name="Viragh M."/>
            <person name="Kuo A."/>
            <person name="Thoen E."/>
            <person name="Andreopoulos B."/>
            <person name="Lu D."/>
            <person name="Skrede I."/>
            <person name="Drula E."/>
            <person name="Henrissat B."/>
            <person name="Morin E."/>
            <person name="Kohler A."/>
            <person name="Barry K."/>
            <person name="LaButti K."/>
            <person name="Morin E."/>
            <person name="Salamov A."/>
            <person name="Lipzen A."/>
            <person name="Mereny Z."/>
            <person name="Hegedus B."/>
            <person name="Baldrian P."/>
            <person name="Stursova M."/>
            <person name="Weitz H."/>
            <person name="Taylor A."/>
            <person name="Grigoriev I.V."/>
            <person name="Nagy L.G."/>
            <person name="Martin F."/>
            <person name="Kauserud H."/>
        </authorList>
    </citation>
    <scope>NUCLEOTIDE SEQUENCE</scope>
    <source>
        <strain evidence="1">CBHHK188m</strain>
    </source>
</reference>
<dbReference type="Proteomes" id="UP001215280">
    <property type="component" value="Unassembled WGS sequence"/>
</dbReference>
<organism evidence="1 2">
    <name type="scientific">Mycena maculata</name>
    <dbReference type="NCBI Taxonomy" id="230809"/>
    <lineage>
        <taxon>Eukaryota</taxon>
        <taxon>Fungi</taxon>
        <taxon>Dikarya</taxon>
        <taxon>Basidiomycota</taxon>
        <taxon>Agaricomycotina</taxon>
        <taxon>Agaricomycetes</taxon>
        <taxon>Agaricomycetidae</taxon>
        <taxon>Agaricales</taxon>
        <taxon>Marasmiineae</taxon>
        <taxon>Mycenaceae</taxon>
        <taxon>Mycena</taxon>
    </lineage>
</organism>
<evidence type="ECO:0000313" key="1">
    <source>
        <dbReference type="EMBL" id="KAJ7721350.1"/>
    </source>
</evidence>
<proteinExistence type="predicted"/>
<accession>A0AAD7ML83</accession>
<dbReference type="AlphaFoldDB" id="A0AAD7ML83"/>
<keyword evidence="2" id="KW-1185">Reference proteome</keyword>
<name>A0AAD7ML83_9AGAR</name>
<protein>
    <submittedName>
        <fullName evidence="1">Uncharacterized protein</fullName>
    </submittedName>
</protein>